<proteinExistence type="predicted"/>
<evidence type="ECO:0000313" key="3">
    <source>
        <dbReference type="Proteomes" id="UP001642502"/>
    </source>
</evidence>
<evidence type="ECO:0000313" key="2">
    <source>
        <dbReference type="EMBL" id="CAK7265987.1"/>
    </source>
</evidence>
<sequence>MDRTLVHKKAARIAPASDIRAEGNRNSQGKAAPSNGQATATATGNSNGDASHTPKKRRKVNHGIAGRFEILEYGLLK</sequence>
<dbReference type="EMBL" id="CAWUON010000015">
    <property type="protein sequence ID" value="CAK7265987.1"/>
    <property type="molecule type" value="Genomic_DNA"/>
</dbReference>
<evidence type="ECO:0000256" key="1">
    <source>
        <dbReference type="SAM" id="MobiDB-lite"/>
    </source>
</evidence>
<protein>
    <submittedName>
        <fullName evidence="2">Uncharacterized protein</fullName>
    </submittedName>
</protein>
<feature type="region of interest" description="Disordered" evidence="1">
    <location>
        <begin position="1"/>
        <end position="61"/>
    </location>
</feature>
<feature type="compositionally biased region" description="Basic residues" evidence="1">
    <location>
        <begin position="1"/>
        <end position="11"/>
    </location>
</feature>
<keyword evidence="3" id="KW-1185">Reference proteome</keyword>
<comment type="caution">
    <text evidence="2">The sequence shown here is derived from an EMBL/GenBank/DDBJ whole genome shotgun (WGS) entry which is preliminary data.</text>
</comment>
<accession>A0ABP0DCW7</accession>
<dbReference type="Proteomes" id="UP001642502">
    <property type="component" value="Unassembled WGS sequence"/>
</dbReference>
<gene>
    <name evidence="2" type="ORF">SEPCBS119000_001791</name>
</gene>
<reference evidence="2 3" key="1">
    <citation type="submission" date="2024-01" db="EMBL/GenBank/DDBJ databases">
        <authorList>
            <person name="Allen C."/>
            <person name="Tagirdzhanova G."/>
        </authorList>
    </citation>
    <scope>NUCLEOTIDE SEQUENCE [LARGE SCALE GENOMIC DNA]</scope>
    <source>
        <strain evidence="2 3">CBS 119000</strain>
    </source>
</reference>
<feature type="compositionally biased region" description="Polar residues" evidence="1">
    <location>
        <begin position="24"/>
        <end position="50"/>
    </location>
</feature>
<name>A0ABP0DCW7_9PEZI</name>
<organism evidence="2 3">
    <name type="scientific">Sporothrix epigloea</name>
    <dbReference type="NCBI Taxonomy" id="1892477"/>
    <lineage>
        <taxon>Eukaryota</taxon>
        <taxon>Fungi</taxon>
        <taxon>Dikarya</taxon>
        <taxon>Ascomycota</taxon>
        <taxon>Pezizomycotina</taxon>
        <taxon>Sordariomycetes</taxon>
        <taxon>Sordariomycetidae</taxon>
        <taxon>Ophiostomatales</taxon>
        <taxon>Ophiostomataceae</taxon>
        <taxon>Sporothrix</taxon>
    </lineage>
</organism>